<reference evidence="2 3" key="1">
    <citation type="submission" date="2018-02" db="EMBL/GenBank/DDBJ databases">
        <title>The genomes of Aspergillus section Nigri reveals drivers in fungal speciation.</title>
        <authorList>
            <consortium name="DOE Joint Genome Institute"/>
            <person name="Vesth T.C."/>
            <person name="Nybo J."/>
            <person name="Theobald S."/>
            <person name="Brandl J."/>
            <person name="Frisvad J.C."/>
            <person name="Nielsen K.F."/>
            <person name="Lyhne E.K."/>
            <person name="Kogle M.E."/>
            <person name="Kuo A."/>
            <person name="Riley R."/>
            <person name="Clum A."/>
            <person name="Nolan M."/>
            <person name="Lipzen A."/>
            <person name="Salamov A."/>
            <person name="Henrissat B."/>
            <person name="Wiebenga A."/>
            <person name="De vries R.P."/>
            <person name="Grigoriev I.V."/>
            <person name="Mortensen U.H."/>
            <person name="Andersen M.R."/>
            <person name="Baker S.E."/>
        </authorList>
    </citation>
    <scope>NUCLEOTIDE SEQUENCE [LARGE SCALE GENOMIC DNA]</scope>
    <source>
        <strain evidence="2 3">CBS 707.79</strain>
    </source>
</reference>
<dbReference type="VEuPathDB" id="FungiDB:BO71DRAFT_111649"/>
<feature type="compositionally biased region" description="Basic and acidic residues" evidence="1">
    <location>
        <begin position="14"/>
        <end position="44"/>
    </location>
</feature>
<name>A0A319DMF9_9EURO</name>
<dbReference type="AlphaFoldDB" id="A0A319DMF9"/>
<sequence>MMLDCWGCAWRQGRRAEGETRPERQRPRDGRFARESVGRRDRADQFVQRGHSVRWCATSGSDRTGLTSRHRRAGLADLGKAGGWSWGFQGSLDGWAAGREDSHESWGRGGLVGRLSEPKAMLAG</sequence>
<feature type="region of interest" description="Disordered" evidence="1">
    <location>
        <begin position="14"/>
        <end position="45"/>
    </location>
</feature>
<proteinExistence type="predicted"/>
<evidence type="ECO:0000313" key="3">
    <source>
        <dbReference type="Proteomes" id="UP000247810"/>
    </source>
</evidence>
<keyword evidence="3" id="KW-1185">Reference proteome</keyword>
<dbReference type="Proteomes" id="UP000247810">
    <property type="component" value="Unassembled WGS sequence"/>
</dbReference>
<evidence type="ECO:0000256" key="1">
    <source>
        <dbReference type="SAM" id="MobiDB-lite"/>
    </source>
</evidence>
<accession>A0A319DMF9</accession>
<gene>
    <name evidence="2" type="ORF">BO71DRAFT_111649</name>
</gene>
<protein>
    <submittedName>
        <fullName evidence="2">Uncharacterized protein</fullName>
    </submittedName>
</protein>
<organism evidence="2 3">
    <name type="scientific">Aspergillus ellipticus CBS 707.79</name>
    <dbReference type="NCBI Taxonomy" id="1448320"/>
    <lineage>
        <taxon>Eukaryota</taxon>
        <taxon>Fungi</taxon>
        <taxon>Dikarya</taxon>
        <taxon>Ascomycota</taxon>
        <taxon>Pezizomycotina</taxon>
        <taxon>Eurotiomycetes</taxon>
        <taxon>Eurotiomycetidae</taxon>
        <taxon>Eurotiales</taxon>
        <taxon>Aspergillaceae</taxon>
        <taxon>Aspergillus</taxon>
        <taxon>Aspergillus subgen. Circumdati</taxon>
    </lineage>
</organism>
<evidence type="ECO:0000313" key="2">
    <source>
        <dbReference type="EMBL" id="PYH89288.1"/>
    </source>
</evidence>
<dbReference type="EMBL" id="KZ826036">
    <property type="protein sequence ID" value="PYH89288.1"/>
    <property type="molecule type" value="Genomic_DNA"/>
</dbReference>